<evidence type="ECO:0000313" key="2">
    <source>
        <dbReference type="EMBL" id="GJT42010.1"/>
    </source>
</evidence>
<accession>A0ABQ5DSK5</accession>
<dbReference type="InterPro" id="IPR043502">
    <property type="entry name" value="DNA/RNA_pol_sf"/>
</dbReference>
<proteinExistence type="predicted"/>
<feature type="region of interest" description="Disordered" evidence="1">
    <location>
        <begin position="107"/>
        <end position="134"/>
    </location>
</feature>
<dbReference type="SUPFAM" id="SSF56672">
    <property type="entry name" value="DNA/RNA polymerases"/>
    <property type="match status" value="1"/>
</dbReference>
<dbReference type="Proteomes" id="UP001151760">
    <property type="component" value="Unassembled WGS sequence"/>
</dbReference>
<reference evidence="2" key="1">
    <citation type="journal article" date="2022" name="Int. J. Mol. Sci.">
        <title>Draft Genome of Tanacetum Coccineum: Genomic Comparison of Closely Related Tanacetum-Family Plants.</title>
        <authorList>
            <person name="Yamashiro T."/>
            <person name="Shiraishi A."/>
            <person name="Nakayama K."/>
            <person name="Satake H."/>
        </authorList>
    </citation>
    <scope>NUCLEOTIDE SEQUENCE</scope>
</reference>
<protein>
    <recommendedName>
        <fullName evidence="4">Reverse transcriptase domain-containing protein</fullName>
    </recommendedName>
</protein>
<dbReference type="Gene3D" id="3.10.10.10">
    <property type="entry name" value="HIV Type 1 Reverse Transcriptase, subunit A, domain 1"/>
    <property type="match status" value="1"/>
</dbReference>
<reference evidence="2" key="2">
    <citation type="submission" date="2022-01" db="EMBL/GenBank/DDBJ databases">
        <authorList>
            <person name="Yamashiro T."/>
            <person name="Shiraishi A."/>
            <person name="Satake H."/>
            <person name="Nakayama K."/>
        </authorList>
    </citation>
    <scope>NUCLEOTIDE SEQUENCE</scope>
</reference>
<evidence type="ECO:0008006" key="4">
    <source>
        <dbReference type="Google" id="ProtNLM"/>
    </source>
</evidence>
<gene>
    <name evidence="2" type="ORF">Tco_0941875</name>
</gene>
<evidence type="ECO:0000256" key="1">
    <source>
        <dbReference type="SAM" id="MobiDB-lite"/>
    </source>
</evidence>
<name>A0ABQ5DSK5_9ASTR</name>
<comment type="caution">
    <text evidence="2">The sequence shown here is derived from an EMBL/GenBank/DDBJ whole genome shotgun (WGS) entry which is preliminary data.</text>
</comment>
<feature type="compositionally biased region" description="Polar residues" evidence="1">
    <location>
        <begin position="113"/>
        <end position="123"/>
    </location>
</feature>
<keyword evidence="3" id="KW-1185">Reference proteome</keyword>
<feature type="compositionally biased region" description="Basic and acidic residues" evidence="1">
    <location>
        <begin position="124"/>
        <end position="134"/>
    </location>
</feature>
<feature type="region of interest" description="Disordered" evidence="1">
    <location>
        <begin position="253"/>
        <end position="274"/>
    </location>
</feature>
<organism evidence="2 3">
    <name type="scientific">Tanacetum coccineum</name>
    <dbReference type="NCBI Taxonomy" id="301880"/>
    <lineage>
        <taxon>Eukaryota</taxon>
        <taxon>Viridiplantae</taxon>
        <taxon>Streptophyta</taxon>
        <taxon>Embryophyta</taxon>
        <taxon>Tracheophyta</taxon>
        <taxon>Spermatophyta</taxon>
        <taxon>Magnoliopsida</taxon>
        <taxon>eudicotyledons</taxon>
        <taxon>Gunneridae</taxon>
        <taxon>Pentapetalae</taxon>
        <taxon>asterids</taxon>
        <taxon>campanulids</taxon>
        <taxon>Asterales</taxon>
        <taxon>Asteraceae</taxon>
        <taxon>Asteroideae</taxon>
        <taxon>Anthemideae</taxon>
        <taxon>Anthemidinae</taxon>
        <taxon>Tanacetum</taxon>
    </lineage>
</organism>
<dbReference type="EMBL" id="BQNB010015609">
    <property type="protein sequence ID" value="GJT42010.1"/>
    <property type="molecule type" value="Genomic_DNA"/>
</dbReference>
<sequence length="587" mass="66706">MGKPFKSSKDWIGSAVSRRNEVTCDLEFDTQCDVLKGKLGHLDVKSLFGHSKFLKYGCEAKSSAKVYGPFQAMVKWSYWKLLKIISVFYVSKLRKWKGEVLGLDRDNPKTSDKYQNSNNFNSEQKQDRKHRSDSGSKTSLFLLFSKSDDTKDTMRCPPPLICFVIINSKYNSQQKWRHDEFTLLTKSPKEILALDKGKFKTPPPMTTLVEKINNNKFCVFHEEVGHNTDECMHMRRQIEELIKAGKLSHVIKELKQGSRKDQPKAAKKGETSKKDKPLAILTVQPWQRVARQRITQSFCPNPKSLFPPLGDEDGTEGPMIIEAEIGCHFIHRIYVDGGSTSEIIYEHCFNGLRPEVKIPMVPATAPLIGFSGHMANGTNIAASKNRGCRAFNLYMDEFYGGDITISVQWDHRKARVRKIQAVPSTAHGMLKFLVPGGILTLRSNRIIPLECTMVFRPEAQPSSITQAVKERIRVAIHPEYPEQTIAIGSTLTEEGRKALCGLLRRNLDIFAWKPEDMTGVPRHLAERRLNVREGCLPVKQKKRSQAPERNKAIQEEVAKLVNAEIIKEVHYHSWLSNPVIVKKHDDS</sequence>
<evidence type="ECO:0000313" key="3">
    <source>
        <dbReference type="Proteomes" id="UP001151760"/>
    </source>
</evidence>